<dbReference type="InterPro" id="IPR036789">
    <property type="entry name" value="Ribosomal_uL6-like_a/b-dom_sf"/>
</dbReference>
<keyword evidence="4 6" id="KW-0694">RNA-binding</keyword>
<evidence type="ECO:0000313" key="9">
    <source>
        <dbReference type="Proteomes" id="UP000177478"/>
    </source>
</evidence>
<dbReference type="InterPro" id="IPR020040">
    <property type="entry name" value="Ribosomal_uL6_a/b-dom"/>
</dbReference>
<evidence type="ECO:0000256" key="1">
    <source>
        <dbReference type="ARBA" id="ARBA00009356"/>
    </source>
</evidence>
<evidence type="ECO:0000256" key="4">
    <source>
        <dbReference type="HAMAP-Rule" id="MF_01365"/>
    </source>
</evidence>
<evidence type="ECO:0000256" key="2">
    <source>
        <dbReference type="ARBA" id="ARBA00022980"/>
    </source>
</evidence>
<keyword evidence="2 4" id="KW-0689">Ribosomal protein</keyword>
<protein>
    <recommendedName>
        <fullName evidence="4">Large ribosomal subunit protein uL6</fullName>
    </recommendedName>
</protein>
<dbReference type="GO" id="GO:0022625">
    <property type="term" value="C:cytosolic large ribosomal subunit"/>
    <property type="evidence" value="ECO:0007669"/>
    <property type="project" value="UniProtKB-UniRule"/>
</dbReference>
<proteinExistence type="inferred from homology"/>
<comment type="caution">
    <text evidence="8">The sequence shown here is derived from an EMBL/GenBank/DDBJ whole genome shotgun (WGS) entry which is preliminary data.</text>
</comment>
<keyword evidence="4 6" id="KW-0699">rRNA-binding</keyword>
<comment type="function">
    <text evidence="4 6">This protein binds to the 23S rRNA, and is important in its secondary structure. It is located near the subunit interface in the base of the L7/L12 stalk, and near the tRNA binding site of the peptidyltransferase center.</text>
</comment>
<dbReference type="InterPro" id="IPR000702">
    <property type="entry name" value="Ribosomal_uL6-like"/>
</dbReference>
<dbReference type="Pfam" id="PF00347">
    <property type="entry name" value="Ribosomal_L6"/>
    <property type="match status" value="2"/>
</dbReference>
<feature type="domain" description="Large ribosomal subunit protein uL6 alpha-beta" evidence="7">
    <location>
        <begin position="93"/>
        <end position="165"/>
    </location>
</feature>
<keyword evidence="3 4" id="KW-0687">Ribonucleoprotein</keyword>
<organism evidence="8 9">
    <name type="scientific">Candidatus Yanofskybacteria bacterium RIFCSPHIGHO2_12_FULL_45_19b</name>
    <dbReference type="NCBI Taxonomy" id="1802689"/>
    <lineage>
        <taxon>Bacteria</taxon>
        <taxon>Candidatus Yanofskyibacteriota</taxon>
    </lineage>
</organism>
<evidence type="ECO:0000256" key="5">
    <source>
        <dbReference type="RuleBase" id="RU003869"/>
    </source>
</evidence>
<dbReference type="Proteomes" id="UP000177478">
    <property type="component" value="Unassembled WGS sequence"/>
</dbReference>
<dbReference type="HAMAP" id="MF_01365_B">
    <property type="entry name" value="Ribosomal_uL6_B"/>
    <property type="match status" value="1"/>
</dbReference>
<dbReference type="STRING" id="1802689.A3F25_02885"/>
<comment type="subunit">
    <text evidence="4">Part of the 50S ribosomal subunit.</text>
</comment>
<name>A0A1F8G110_9BACT</name>
<dbReference type="PRINTS" id="PR00059">
    <property type="entry name" value="RIBOSOMALL6"/>
</dbReference>
<feature type="domain" description="Large ribosomal subunit protein uL6 alpha-beta" evidence="7">
    <location>
        <begin position="12"/>
        <end position="84"/>
    </location>
</feature>
<reference evidence="8 9" key="1">
    <citation type="journal article" date="2016" name="Nat. Commun.">
        <title>Thousands of microbial genomes shed light on interconnected biogeochemical processes in an aquifer system.</title>
        <authorList>
            <person name="Anantharaman K."/>
            <person name="Brown C.T."/>
            <person name="Hug L.A."/>
            <person name="Sharon I."/>
            <person name="Castelle C.J."/>
            <person name="Probst A.J."/>
            <person name="Thomas B.C."/>
            <person name="Singh A."/>
            <person name="Wilkins M.J."/>
            <person name="Karaoz U."/>
            <person name="Brodie E.L."/>
            <person name="Williams K.H."/>
            <person name="Hubbard S.S."/>
            <person name="Banfield J.F."/>
        </authorList>
    </citation>
    <scope>NUCLEOTIDE SEQUENCE [LARGE SCALE GENOMIC DNA]</scope>
</reference>
<dbReference type="GO" id="GO:0003735">
    <property type="term" value="F:structural constituent of ribosome"/>
    <property type="evidence" value="ECO:0007669"/>
    <property type="project" value="UniProtKB-UniRule"/>
</dbReference>
<dbReference type="InterPro" id="IPR019906">
    <property type="entry name" value="Ribosomal_uL6_bac-type"/>
</dbReference>
<gene>
    <name evidence="4" type="primary">rplF</name>
    <name evidence="8" type="ORF">A3F25_02885</name>
</gene>
<dbReference type="GO" id="GO:0002181">
    <property type="term" value="P:cytoplasmic translation"/>
    <property type="evidence" value="ECO:0007669"/>
    <property type="project" value="TreeGrafter"/>
</dbReference>
<dbReference type="NCBIfam" id="TIGR03654">
    <property type="entry name" value="L6_bact"/>
    <property type="match status" value="1"/>
</dbReference>
<dbReference type="SUPFAM" id="SSF56053">
    <property type="entry name" value="Ribosomal protein L6"/>
    <property type="match status" value="2"/>
</dbReference>
<accession>A0A1F8G110</accession>
<dbReference type="AlphaFoldDB" id="A0A1F8G110"/>
<comment type="similarity">
    <text evidence="1 4 5">Belongs to the universal ribosomal protein uL6 family.</text>
</comment>
<dbReference type="EMBL" id="MGKD01000024">
    <property type="protein sequence ID" value="OGN19035.1"/>
    <property type="molecule type" value="Genomic_DNA"/>
</dbReference>
<dbReference type="FunFam" id="3.90.930.12:FF:000001">
    <property type="entry name" value="50S ribosomal protein L6"/>
    <property type="match status" value="1"/>
</dbReference>
<dbReference type="GO" id="GO:0019843">
    <property type="term" value="F:rRNA binding"/>
    <property type="evidence" value="ECO:0007669"/>
    <property type="project" value="UniProtKB-UniRule"/>
</dbReference>
<evidence type="ECO:0000256" key="6">
    <source>
        <dbReference type="RuleBase" id="RU003870"/>
    </source>
</evidence>
<sequence length="183" mass="19720">MSRIGKQFITLPSGVDFKIEGEWMISKGPKGELRKLLDPRLVVELQAGQITVRPKETTAELELGALWGLYRSLIANMVKGVTDGFSSVLLLQGVGYRATAKGGDLELSLGFSHPILIKAPTGITFAVDKNRLAVTGIDKELVGQIAASIRSKRKPEPYKGSGVRYENEVIIKKAGKKAAATTA</sequence>
<dbReference type="Gene3D" id="3.90.930.12">
    <property type="entry name" value="Ribosomal protein L6, alpha-beta domain"/>
    <property type="match status" value="2"/>
</dbReference>
<evidence type="ECO:0000313" key="8">
    <source>
        <dbReference type="EMBL" id="OGN19035.1"/>
    </source>
</evidence>
<evidence type="ECO:0000256" key="3">
    <source>
        <dbReference type="ARBA" id="ARBA00023274"/>
    </source>
</evidence>
<dbReference type="PANTHER" id="PTHR11655">
    <property type="entry name" value="60S/50S RIBOSOMAL PROTEIN L6/L9"/>
    <property type="match status" value="1"/>
</dbReference>
<dbReference type="PIRSF" id="PIRSF002162">
    <property type="entry name" value="Ribosomal_L6"/>
    <property type="match status" value="1"/>
</dbReference>
<evidence type="ECO:0000259" key="7">
    <source>
        <dbReference type="Pfam" id="PF00347"/>
    </source>
</evidence>
<dbReference type="PANTHER" id="PTHR11655:SF14">
    <property type="entry name" value="LARGE RIBOSOMAL SUBUNIT PROTEIN UL6M"/>
    <property type="match status" value="1"/>
</dbReference>